<name>A0AAV6TE85_9ARAC</name>
<sequence length="160" mass="17021">MVLGLVVVCCSAPYICGHSGLVLIGFSAGDPVSASLAASLTSQLLCEWSRPPVPCRSMRKLFMWDMGAYCDRSIGLRVGVELNAVARANSNRLSSFSTLGVSSPAQYAARDVGSREPSADECDVSVFYFMAIFRGNIKYQGPFDGGGSSMGGKAFPERET</sequence>
<dbReference type="Proteomes" id="UP000827092">
    <property type="component" value="Unassembled WGS sequence"/>
</dbReference>
<proteinExistence type="predicted"/>
<feature type="chain" id="PRO_5043989313" evidence="1">
    <location>
        <begin position="18"/>
        <end position="160"/>
    </location>
</feature>
<dbReference type="AlphaFoldDB" id="A0AAV6TE85"/>
<gene>
    <name evidence="2" type="ORF">JTE90_014839</name>
</gene>
<accession>A0AAV6TE85</accession>
<evidence type="ECO:0000256" key="1">
    <source>
        <dbReference type="SAM" id="SignalP"/>
    </source>
</evidence>
<keyword evidence="3" id="KW-1185">Reference proteome</keyword>
<evidence type="ECO:0000313" key="3">
    <source>
        <dbReference type="Proteomes" id="UP000827092"/>
    </source>
</evidence>
<evidence type="ECO:0000313" key="2">
    <source>
        <dbReference type="EMBL" id="KAG8155986.1"/>
    </source>
</evidence>
<protein>
    <submittedName>
        <fullName evidence="2">Uncharacterized protein</fullName>
    </submittedName>
</protein>
<dbReference type="EMBL" id="JAFNEN010006412">
    <property type="protein sequence ID" value="KAG8155986.1"/>
    <property type="molecule type" value="Genomic_DNA"/>
</dbReference>
<organism evidence="2 3">
    <name type="scientific">Oedothorax gibbosus</name>
    <dbReference type="NCBI Taxonomy" id="931172"/>
    <lineage>
        <taxon>Eukaryota</taxon>
        <taxon>Metazoa</taxon>
        <taxon>Ecdysozoa</taxon>
        <taxon>Arthropoda</taxon>
        <taxon>Chelicerata</taxon>
        <taxon>Arachnida</taxon>
        <taxon>Araneae</taxon>
        <taxon>Araneomorphae</taxon>
        <taxon>Entelegynae</taxon>
        <taxon>Araneoidea</taxon>
        <taxon>Linyphiidae</taxon>
        <taxon>Erigoninae</taxon>
        <taxon>Oedothorax</taxon>
    </lineage>
</organism>
<feature type="signal peptide" evidence="1">
    <location>
        <begin position="1"/>
        <end position="17"/>
    </location>
</feature>
<reference evidence="2 3" key="1">
    <citation type="journal article" date="2022" name="Nat. Ecol. Evol.">
        <title>A masculinizing supergene underlies an exaggerated male reproductive morph in a spider.</title>
        <authorList>
            <person name="Hendrickx F."/>
            <person name="De Corte Z."/>
            <person name="Sonet G."/>
            <person name="Van Belleghem S.M."/>
            <person name="Kostlbacher S."/>
            <person name="Vangestel C."/>
        </authorList>
    </citation>
    <scope>NUCLEOTIDE SEQUENCE [LARGE SCALE GENOMIC DNA]</scope>
    <source>
        <strain evidence="2">W744_W776</strain>
    </source>
</reference>
<comment type="caution">
    <text evidence="2">The sequence shown here is derived from an EMBL/GenBank/DDBJ whole genome shotgun (WGS) entry which is preliminary data.</text>
</comment>
<keyword evidence="1" id="KW-0732">Signal</keyword>